<organism evidence="1 2">
    <name type="scientific">Vibrio cholerae</name>
    <dbReference type="NCBI Taxonomy" id="666"/>
    <lineage>
        <taxon>Bacteria</taxon>
        <taxon>Pseudomonadati</taxon>
        <taxon>Pseudomonadota</taxon>
        <taxon>Gammaproteobacteria</taxon>
        <taxon>Vibrionales</taxon>
        <taxon>Vibrionaceae</taxon>
        <taxon>Vibrio</taxon>
    </lineage>
</organism>
<protein>
    <submittedName>
        <fullName evidence="1">Uncharacterized protein</fullName>
    </submittedName>
</protein>
<dbReference type="EMBL" id="CWOW01000008">
    <property type="protein sequence ID" value="CSA51972.1"/>
    <property type="molecule type" value="Genomic_DNA"/>
</dbReference>
<proteinExistence type="predicted"/>
<evidence type="ECO:0000313" key="1">
    <source>
        <dbReference type="EMBL" id="CSA51972.1"/>
    </source>
</evidence>
<sequence length="71" mass="8285">MAECRHHQTTDRIHFFITEFGAESVVKVFNCGERFHRKGVFAQLANVFLLFVVEFIFDVADDLFQNIFNGD</sequence>
<dbReference type="AlphaFoldDB" id="A0A655QDU8"/>
<name>A0A655QDU8_VIBCL</name>
<evidence type="ECO:0000313" key="2">
    <source>
        <dbReference type="Proteomes" id="UP000044806"/>
    </source>
</evidence>
<dbReference type="Proteomes" id="UP000044806">
    <property type="component" value="Unassembled WGS sequence"/>
</dbReference>
<accession>A0A655QDU8</accession>
<reference evidence="1 2" key="1">
    <citation type="submission" date="2015-07" db="EMBL/GenBank/DDBJ databases">
        <authorList>
            <consortium name="Pathogen Informatics"/>
        </authorList>
    </citation>
    <scope>NUCLEOTIDE SEQUENCE [LARGE SCALE GENOMIC DNA]</scope>
    <source>
        <strain evidence="1 2">A51</strain>
    </source>
</reference>
<gene>
    <name evidence="1" type="ORF">ERS013165_01768</name>
</gene>